<gene>
    <name evidence="1" type="ORF">USDA257_p01890</name>
</gene>
<accession>I3XG98</accession>
<evidence type="ECO:0000313" key="1">
    <source>
        <dbReference type="EMBL" id="AFL54904.1"/>
    </source>
</evidence>
<name>I3XG98_SINF2</name>
<sequence>MIHTSNVGDSMLIANERTAASPCELKRSYNTLDLSDKMRRR</sequence>
<organism evidence="1">
    <name type="scientific">Sinorhizobium fredii (strain USDA 257)</name>
    <dbReference type="NCBI Taxonomy" id="1185652"/>
    <lineage>
        <taxon>Bacteria</taxon>
        <taxon>Pseudomonadati</taxon>
        <taxon>Pseudomonadota</taxon>
        <taxon>Alphaproteobacteria</taxon>
        <taxon>Hyphomicrobiales</taxon>
        <taxon>Rhizobiaceae</taxon>
        <taxon>Sinorhizobium/Ensifer group</taxon>
        <taxon>Sinorhizobium</taxon>
    </lineage>
</organism>
<evidence type="ECO:0000313" key="2">
    <source>
        <dbReference type="Proteomes" id="UP000006180"/>
    </source>
</evidence>
<dbReference type="EMBL" id="CP003564">
    <property type="protein sequence ID" value="AFL54904.1"/>
    <property type="molecule type" value="Genomic_DNA"/>
</dbReference>
<dbReference type="HOGENOM" id="CLU_3276725_0_0_5"/>
<dbReference type="AlphaFoldDB" id="I3XG98"/>
<proteinExistence type="predicted"/>
<protein>
    <submittedName>
        <fullName evidence="1">Uncharacterized protein</fullName>
    </submittedName>
</protein>
<geneLocation type="plasmid" evidence="2">
    <name>pUSDA257 fragment 1</name>
</geneLocation>
<reference evidence="1" key="1">
    <citation type="journal article" date="2012" name="J. Bacteriol.">
        <title>Complete genome sequence of the broad-host-range strain Sinorhizobium fredii USDA257.</title>
        <authorList>
            <person name="Schuldes J."/>
            <person name="Rodriguez Orbegoso M."/>
            <person name="Schmeisser C."/>
            <person name="Krishnan H.B."/>
            <person name="Daniel R."/>
            <person name="Streit W.R."/>
        </authorList>
    </citation>
    <scope>NUCLEOTIDE SEQUENCE [LARGE SCALE GENOMIC DNA]</scope>
    <source>
        <strain evidence="1">USDA 257</strain>
        <plasmid evidence="1">pUSDA257</plasmid>
    </source>
</reference>
<keyword evidence="1" id="KW-0614">Plasmid</keyword>